<dbReference type="CDD" id="cd22997">
    <property type="entry name" value="GT_LH"/>
    <property type="match status" value="1"/>
</dbReference>
<dbReference type="PANTHER" id="PTHR36587:SF2">
    <property type="entry name" value="EXPRESSION SITE-ASSOCIATED GENE 3 (ESAG3)-LIKE PROTEIN"/>
    <property type="match status" value="1"/>
</dbReference>
<keyword evidence="2" id="KW-0812">Transmembrane</keyword>
<feature type="region of interest" description="Disordered" evidence="1">
    <location>
        <begin position="61"/>
        <end position="103"/>
    </location>
</feature>
<feature type="compositionally biased region" description="Low complexity" evidence="1">
    <location>
        <begin position="71"/>
        <end position="96"/>
    </location>
</feature>
<reference evidence="3 4" key="1">
    <citation type="journal article" date="2021" name="Nat. Commun.">
        <title>Genetic determinants of endophytism in the Arabidopsis root mycobiome.</title>
        <authorList>
            <person name="Mesny F."/>
            <person name="Miyauchi S."/>
            <person name="Thiergart T."/>
            <person name="Pickel B."/>
            <person name="Atanasova L."/>
            <person name="Karlsson M."/>
            <person name="Huettel B."/>
            <person name="Barry K.W."/>
            <person name="Haridas S."/>
            <person name="Chen C."/>
            <person name="Bauer D."/>
            <person name="Andreopoulos W."/>
            <person name="Pangilinan J."/>
            <person name="LaButti K."/>
            <person name="Riley R."/>
            <person name="Lipzen A."/>
            <person name="Clum A."/>
            <person name="Drula E."/>
            <person name="Henrissat B."/>
            <person name="Kohler A."/>
            <person name="Grigoriev I.V."/>
            <person name="Martin F.M."/>
            <person name="Hacquard S."/>
        </authorList>
    </citation>
    <scope>NUCLEOTIDE SEQUENCE [LARGE SCALE GENOMIC DNA]</scope>
    <source>
        <strain evidence="3 4">MPI-CAGE-CH-0241</strain>
    </source>
</reference>
<dbReference type="AlphaFoldDB" id="A0A9P8W0Q6"/>
<evidence type="ECO:0000313" key="3">
    <source>
        <dbReference type="EMBL" id="KAH6884249.1"/>
    </source>
</evidence>
<feature type="transmembrane region" description="Helical" evidence="2">
    <location>
        <begin position="27"/>
        <end position="45"/>
    </location>
</feature>
<gene>
    <name evidence="3" type="ORF">B0T10DRAFT_493810</name>
</gene>
<sequence>MDALRRMFTIYQPLGTSPAHPRGRPTALVAIAIAVLVMIFLFSSMSNTNAYFNVTHGGQSGSGSGLNTMAQPHQPEQLELPKQPQQPQPSEQPGELNLDLQDPPQDQNRRFVVLVPATAPSPNLCKFLLSAIALGYPSPVIVNWGVDFRNITKWDHGRTMSKIPGVTRYLDAVLREDAHPDDKLKEDDLVLIADGYDIWFQLPPEVLLRRYHDINAKANARLRQQWGRDSPMPMRQSIITASQKRCYPPPKAGSVMRCDVLPESPLRVDLYGSDTDNNFNETDFHHVRPRFINGGTYMGPAGDLRRMFRRALFKLESAVGRGEKLYSEQGVTGEVLGEQETWRKWRREHDVADDDAMAMTQQDHEFYIGMDYKQELSIPTVFSEEDGVIITLNNKTGIDMHSAALGISPVRLQGVPDDISAAQNPLEAITESPDWGDMPLYADFFTEAVPALLHHNAHVNSLKERRVWWWDQTWFFNYLRQLLTLRLTPGELAPLANVKTGGGNVTYWAPQSDKVRRKPRSFLDSVVDPLAEMEFETLCQDPEEDGEIPQPWSDEVFRDGKGPI</sequence>
<comment type="caution">
    <text evidence="3">The sequence shown here is derived from an EMBL/GenBank/DDBJ whole genome shotgun (WGS) entry which is preliminary data.</text>
</comment>
<protein>
    <submittedName>
        <fullName evidence="3">Uncharacterized protein</fullName>
    </submittedName>
</protein>
<keyword evidence="4" id="KW-1185">Reference proteome</keyword>
<evidence type="ECO:0000256" key="2">
    <source>
        <dbReference type="SAM" id="Phobius"/>
    </source>
</evidence>
<keyword evidence="2" id="KW-0472">Membrane</keyword>
<evidence type="ECO:0000313" key="4">
    <source>
        <dbReference type="Proteomes" id="UP000777438"/>
    </source>
</evidence>
<proteinExistence type="predicted"/>
<dbReference type="EMBL" id="JAGPYM010000021">
    <property type="protein sequence ID" value="KAH6884249.1"/>
    <property type="molecule type" value="Genomic_DNA"/>
</dbReference>
<name>A0A9P8W0Q6_9HYPO</name>
<keyword evidence="2" id="KW-1133">Transmembrane helix</keyword>
<dbReference type="Proteomes" id="UP000777438">
    <property type="component" value="Unassembled WGS sequence"/>
</dbReference>
<feature type="compositionally biased region" description="Basic and acidic residues" evidence="1">
    <location>
        <begin position="555"/>
        <end position="564"/>
    </location>
</feature>
<evidence type="ECO:0000256" key="1">
    <source>
        <dbReference type="SAM" id="MobiDB-lite"/>
    </source>
</evidence>
<dbReference type="PANTHER" id="PTHR36587">
    <property type="entry name" value="EXPRESSION SITE-ASSOCIATED GENE 3 (ESAG3)-LIKE PROTEIN"/>
    <property type="match status" value="1"/>
</dbReference>
<accession>A0A9P8W0Q6</accession>
<feature type="region of interest" description="Disordered" evidence="1">
    <location>
        <begin position="541"/>
        <end position="564"/>
    </location>
</feature>
<dbReference type="OrthoDB" id="422736at2759"/>
<organism evidence="3 4">
    <name type="scientific">Thelonectria olida</name>
    <dbReference type="NCBI Taxonomy" id="1576542"/>
    <lineage>
        <taxon>Eukaryota</taxon>
        <taxon>Fungi</taxon>
        <taxon>Dikarya</taxon>
        <taxon>Ascomycota</taxon>
        <taxon>Pezizomycotina</taxon>
        <taxon>Sordariomycetes</taxon>
        <taxon>Hypocreomycetidae</taxon>
        <taxon>Hypocreales</taxon>
        <taxon>Nectriaceae</taxon>
        <taxon>Thelonectria</taxon>
    </lineage>
</organism>